<proteinExistence type="predicted"/>
<sequence>MAGRRGPQQQHGRIENRIVRSPWPPGPGCPAALAAAARQGPEEASRRRRDEKYAGPMRRYRRSVCVPNPTLAPILEIAVDVRHQRRNDEPGGIPVNNDGDDDDEDCDDNNDDRTEPSWSNCSTV</sequence>
<feature type="compositionally biased region" description="Low complexity" evidence="1">
    <location>
        <begin position="29"/>
        <end position="39"/>
    </location>
</feature>
<name>A0A2S2QP71_9HEMI</name>
<reference evidence="2" key="1">
    <citation type="submission" date="2018-04" db="EMBL/GenBank/DDBJ databases">
        <title>Transcriptome assembly of Sipha flava.</title>
        <authorList>
            <person name="Scully E.D."/>
            <person name="Geib S.M."/>
            <person name="Palmer N.A."/>
            <person name="Koch K."/>
            <person name="Bradshaw J."/>
            <person name="Heng-Moss T."/>
            <person name="Sarath G."/>
        </authorList>
    </citation>
    <scope>NUCLEOTIDE SEQUENCE</scope>
</reference>
<evidence type="ECO:0000313" key="2">
    <source>
        <dbReference type="EMBL" id="MBY79514.1"/>
    </source>
</evidence>
<evidence type="ECO:0000256" key="1">
    <source>
        <dbReference type="SAM" id="MobiDB-lite"/>
    </source>
</evidence>
<dbReference type="EMBL" id="GGMS01010311">
    <property type="protein sequence ID" value="MBY79514.1"/>
    <property type="molecule type" value="Transcribed_RNA"/>
</dbReference>
<feature type="compositionally biased region" description="Acidic residues" evidence="1">
    <location>
        <begin position="98"/>
        <end position="110"/>
    </location>
</feature>
<feature type="region of interest" description="Disordered" evidence="1">
    <location>
        <begin position="1"/>
        <end position="59"/>
    </location>
</feature>
<feature type="region of interest" description="Disordered" evidence="1">
    <location>
        <begin position="83"/>
        <end position="124"/>
    </location>
</feature>
<organism evidence="2">
    <name type="scientific">Sipha flava</name>
    <name type="common">yellow sugarcane aphid</name>
    <dbReference type="NCBI Taxonomy" id="143950"/>
    <lineage>
        <taxon>Eukaryota</taxon>
        <taxon>Metazoa</taxon>
        <taxon>Ecdysozoa</taxon>
        <taxon>Arthropoda</taxon>
        <taxon>Hexapoda</taxon>
        <taxon>Insecta</taxon>
        <taxon>Pterygota</taxon>
        <taxon>Neoptera</taxon>
        <taxon>Paraneoptera</taxon>
        <taxon>Hemiptera</taxon>
        <taxon>Sternorrhyncha</taxon>
        <taxon>Aphidomorpha</taxon>
        <taxon>Aphidoidea</taxon>
        <taxon>Aphididae</taxon>
        <taxon>Sipha</taxon>
    </lineage>
</organism>
<accession>A0A2S2QP71</accession>
<dbReference type="AlphaFoldDB" id="A0A2S2QP71"/>
<gene>
    <name evidence="2" type="ORF">g.131726</name>
</gene>
<protein>
    <submittedName>
        <fullName evidence="2">Uncharacterized protein</fullName>
    </submittedName>
</protein>
<feature type="compositionally biased region" description="Basic and acidic residues" evidence="1">
    <location>
        <begin position="40"/>
        <end position="53"/>
    </location>
</feature>